<dbReference type="AlphaFoldDB" id="X0V0V8"/>
<dbReference type="EMBL" id="BARS01020243">
    <property type="protein sequence ID" value="GAG05052.1"/>
    <property type="molecule type" value="Genomic_DNA"/>
</dbReference>
<accession>X0V0V8</accession>
<comment type="caution">
    <text evidence="1">The sequence shown here is derived from an EMBL/GenBank/DDBJ whole genome shotgun (WGS) entry which is preliminary data.</text>
</comment>
<evidence type="ECO:0000313" key="1">
    <source>
        <dbReference type="EMBL" id="GAG05052.1"/>
    </source>
</evidence>
<gene>
    <name evidence="1" type="ORF">S01H1_32680</name>
</gene>
<reference evidence="1" key="1">
    <citation type="journal article" date="2014" name="Front. Microbiol.">
        <title>High frequency of phylogenetically diverse reductive dehalogenase-homologous genes in deep subseafloor sedimentary metagenomes.</title>
        <authorList>
            <person name="Kawai M."/>
            <person name="Futagami T."/>
            <person name="Toyoda A."/>
            <person name="Takaki Y."/>
            <person name="Nishi S."/>
            <person name="Hori S."/>
            <person name="Arai W."/>
            <person name="Tsubouchi T."/>
            <person name="Morono Y."/>
            <person name="Uchiyama I."/>
            <person name="Ito T."/>
            <person name="Fujiyama A."/>
            <person name="Inagaki F."/>
            <person name="Takami H."/>
        </authorList>
    </citation>
    <scope>NUCLEOTIDE SEQUENCE</scope>
    <source>
        <strain evidence="1">Expedition CK06-06</strain>
    </source>
</reference>
<feature type="non-terminal residue" evidence="1">
    <location>
        <position position="60"/>
    </location>
</feature>
<sequence length="60" mass="6852">MQQEIVLTWNSLKAHIVGRELTLREISNATGWSNNRVSNLAMIMFEASELERRKPDHSAA</sequence>
<organism evidence="1">
    <name type="scientific">marine sediment metagenome</name>
    <dbReference type="NCBI Taxonomy" id="412755"/>
    <lineage>
        <taxon>unclassified sequences</taxon>
        <taxon>metagenomes</taxon>
        <taxon>ecological metagenomes</taxon>
    </lineage>
</organism>
<name>X0V0V8_9ZZZZ</name>
<protein>
    <submittedName>
        <fullName evidence="1">Uncharacterized protein</fullName>
    </submittedName>
</protein>
<proteinExistence type="predicted"/>